<evidence type="ECO:0000313" key="3">
    <source>
        <dbReference type="EMBL" id="QHS58163.1"/>
    </source>
</evidence>
<organism evidence="3 4">
    <name type="scientific">Chitinophaga agri</name>
    <dbReference type="NCBI Taxonomy" id="2703787"/>
    <lineage>
        <taxon>Bacteria</taxon>
        <taxon>Pseudomonadati</taxon>
        <taxon>Bacteroidota</taxon>
        <taxon>Chitinophagia</taxon>
        <taxon>Chitinophagales</taxon>
        <taxon>Chitinophagaceae</taxon>
        <taxon>Chitinophaga</taxon>
    </lineage>
</organism>
<dbReference type="NCBIfam" id="TIGR01561">
    <property type="entry name" value="gde_arch"/>
    <property type="match status" value="1"/>
</dbReference>
<sequence>MIYDCFHAPLMQDLNFSATREYLVAAPSGAWAASTISGCNTRKYHGLMVAPQAFADGDNYVLLSSLDETIIYENNTHPLYFHYYAGATPQAQPNLVAFAANPLPQWWYQIQDNTILKELLMDKNGALMIRYTHLAGTTPLRLQLRPMLAFRNMHCLTHANTVADIQVNRVSKGIGMKLYEGYSKLFMQTTDGKFQPEGYWYFNIEYPREQDRGYEFREDLYSPGFFDMTLSPGKTVVFSAGFQVQSMSVIRKRFSQLHNTVARPYTLKEHLLQAAEQFIANGKVKAGYYWFNSWGRDACISLPGLTLATGKTHLFKEIMNSYTTQIRKGLLPNNGYCDNALYNTADASLWLIWALQQYAERTHSWKEIWHEYGQILTDMLSAYRDGTLYNIHMDADRLIIAGTTNTALTWMDAIVHGSPVTPRNGKAVEINALWYNAVCFCLKVAFYAKDASFTDTWESYPEEIAQSFANAFWSNEKRYLADCVFADNKDWSVRPNQLFAVSLPFSPLSPSQRRDVINRIRMDLLTTRGLRTLAPSDPSYIASYTGDQVSRDRAYHQGTVWPWLLGHFTEALLKTDGPVALPFLEKIYDGFTYALDEYCLNTIAEIFDGDFPHTARGAVAQAWSVAELLRMGELISGFKYKPSVNITIHHQHETSLTWTQPETNT</sequence>
<dbReference type="PANTHER" id="PTHR10569">
    <property type="entry name" value="GLYCOGEN DEBRANCHING ENZYME"/>
    <property type="match status" value="1"/>
</dbReference>
<dbReference type="GO" id="GO:0005980">
    <property type="term" value="P:glycogen catabolic process"/>
    <property type="evidence" value="ECO:0007669"/>
    <property type="project" value="InterPro"/>
</dbReference>
<dbReference type="EMBL" id="CP048113">
    <property type="protein sequence ID" value="QHS58163.1"/>
    <property type="molecule type" value="Genomic_DNA"/>
</dbReference>
<dbReference type="InterPro" id="IPR008928">
    <property type="entry name" value="6-hairpin_glycosidase_sf"/>
</dbReference>
<dbReference type="InterPro" id="IPR012341">
    <property type="entry name" value="6hp_glycosidase-like_sf"/>
</dbReference>
<dbReference type="Pfam" id="PF06202">
    <property type="entry name" value="GDE_C"/>
    <property type="match status" value="1"/>
</dbReference>
<gene>
    <name evidence="3" type="ORF">GWR21_00695</name>
</gene>
<dbReference type="InterPro" id="IPR006451">
    <property type="entry name" value="Glycogen_debranch_arc"/>
</dbReference>
<keyword evidence="4" id="KW-1185">Reference proteome</keyword>
<dbReference type="Pfam" id="PF12439">
    <property type="entry name" value="GDE_N"/>
    <property type="match status" value="1"/>
</dbReference>
<dbReference type="Proteomes" id="UP000476411">
    <property type="component" value="Chromosome"/>
</dbReference>
<feature type="domain" description="Glycogen debranching enzyme C-terminal" evidence="1">
    <location>
        <begin position="282"/>
        <end position="630"/>
    </location>
</feature>
<name>A0A6B9ZC44_9BACT</name>
<evidence type="ECO:0000313" key="4">
    <source>
        <dbReference type="Proteomes" id="UP000476411"/>
    </source>
</evidence>
<dbReference type="SUPFAM" id="SSF48208">
    <property type="entry name" value="Six-hairpin glycosidases"/>
    <property type="match status" value="1"/>
</dbReference>
<dbReference type="RefSeq" id="WP_162329868.1">
    <property type="nucleotide sequence ID" value="NZ_CP048113.1"/>
</dbReference>
<evidence type="ECO:0000259" key="1">
    <source>
        <dbReference type="Pfam" id="PF06202"/>
    </source>
</evidence>
<reference evidence="3 4" key="1">
    <citation type="submission" date="2020-01" db="EMBL/GenBank/DDBJ databases">
        <title>Complete genome sequence of Chitinophaga sp. H33E-04 isolated from quinoa roots.</title>
        <authorList>
            <person name="Weon H.-Y."/>
            <person name="Lee S.A."/>
        </authorList>
    </citation>
    <scope>NUCLEOTIDE SEQUENCE [LARGE SCALE GENOMIC DNA]</scope>
    <source>
        <strain evidence="3 4">H33E-04</strain>
    </source>
</reference>
<dbReference type="PANTHER" id="PTHR10569:SF2">
    <property type="entry name" value="GLYCOGEN DEBRANCHING ENZYME"/>
    <property type="match status" value="1"/>
</dbReference>
<dbReference type="AlphaFoldDB" id="A0A6B9ZC44"/>
<protein>
    <submittedName>
        <fullName evidence="3">Amylo-alpha-1,6-glucosidase</fullName>
    </submittedName>
</protein>
<proteinExistence type="predicted"/>
<dbReference type="InterPro" id="IPR032790">
    <property type="entry name" value="GDE_C"/>
</dbReference>
<accession>A0A6B9ZC44</accession>
<dbReference type="GO" id="GO:0004135">
    <property type="term" value="F:amylo-alpha-1,6-glucosidase activity"/>
    <property type="evidence" value="ECO:0007669"/>
    <property type="project" value="InterPro"/>
</dbReference>
<dbReference type="KEGG" id="chih:GWR21_00695"/>
<dbReference type="GO" id="GO:0004134">
    <property type="term" value="F:4-alpha-glucanotransferase activity"/>
    <property type="evidence" value="ECO:0007669"/>
    <property type="project" value="InterPro"/>
</dbReference>
<evidence type="ECO:0000259" key="2">
    <source>
        <dbReference type="Pfam" id="PF12439"/>
    </source>
</evidence>
<dbReference type="Gene3D" id="1.50.10.10">
    <property type="match status" value="1"/>
</dbReference>
<feature type="domain" description="Glycogen debranching enzyme bacterial and archaeal type N-terminal" evidence="2">
    <location>
        <begin position="20"/>
        <end position="236"/>
    </location>
</feature>
<dbReference type="InterPro" id="IPR024742">
    <property type="entry name" value="Glycogen_debranch_N"/>
</dbReference>
<dbReference type="InterPro" id="IPR010401">
    <property type="entry name" value="AGL/Gdb1"/>
</dbReference>